<gene>
    <name evidence="3" type="ORF">D8869_09190</name>
    <name evidence="2" type="ORF">FKX92_04725</name>
</gene>
<proteinExistence type="predicted"/>
<evidence type="ECO:0000256" key="1">
    <source>
        <dbReference type="SAM" id="Phobius"/>
    </source>
</evidence>
<evidence type="ECO:0000313" key="4">
    <source>
        <dbReference type="Proteomes" id="UP000280406"/>
    </source>
</evidence>
<evidence type="ECO:0000313" key="3">
    <source>
        <dbReference type="EMBL" id="RSI51603.1"/>
    </source>
</evidence>
<keyword evidence="2" id="KW-0503">Monooxygenase</keyword>
<dbReference type="AlphaFoldDB" id="A0A427Z9L5"/>
<feature type="transmembrane region" description="Helical" evidence="1">
    <location>
        <begin position="44"/>
        <end position="72"/>
    </location>
</feature>
<feature type="transmembrane region" description="Helical" evidence="1">
    <location>
        <begin position="78"/>
        <end position="97"/>
    </location>
</feature>
<accession>A0A427Z9L5</accession>
<reference evidence="2 5" key="2">
    <citation type="submission" date="2019-06" db="EMBL/GenBank/DDBJ databases">
        <title>Genome sequence and analysis of a MDR-Streptococcus sanguis isolated from throat swab of children with scarlet fever from Hangzhou,China.</title>
        <authorList>
            <person name="Huang Y."/>
            <person name="Xie L."/>
            <person name="Liu W."/>
        </authorList>
    </citation>
    <scope>NUCLEOTIDE SEQUENCE [LARGE SCALE GENOMIC DNA]</scope>
    <source>
        <strain evidence="2 5">S28</strain>
    </source>
</reference>
<comment type="caution">
    <text evidence="3">The sequence shown here is derived from an EMBL/GenBank/DDBJ whole genome shotgun (WGS) entry which is preliminary data.</text>
</comment>
<evidence type="ECO:0000313" key="2">
    <source>
        <dbReference type="EMBL" id="KAA0119838.1"/>
    </source>
</evidence>
<feature type="transmembrane region" description="Helical" evidence="1">
    <location>
        <begin position="212"/>
        <end position="232"/>
    </location>
</feature>
<evidence type="ECO:0000313" key="5">
    <source>
        <dbReference type="Proteomes" id="UP000324105"/>
    </source>
</evidence>
<keyword evidence="1" id="KW-1133">Transmembrane helix</keyword>
<feature type="transmembrane region" description="Helical" evidence="1">
    <location>
        <begin position="157"/>
        <end position="176"/>
    </location>
</feature>
<keyword evidence="2" id="KW-0560">Oxidoreductase</keyword>
<organism evidence="3 4">
    <name type="scientific">Streptococcus sanguinis</name>
    <dbReference type="NCBI Taxonomy" id="1305"/>
    <lineage>
        <taxon>Bacteria</taxon>
        <taxon>Bacillati</taxon>
        <taxon>Bacillota</taxon>
        <taxon>Bacilli</taxon>
        <taxon>Lactobacillales</taxon>
        <taxon>Streptococcaceae</taxon>
        <taxon>Streptococcus</taxon>
    </lineage>
</organism>
<feature type="transmembrane region" description="Helical" evidence="1">
    <location>
        <begin position="124"/>
        <end position="145"/>
    </location>
</feature>
<protein>
    <submittedName>
        <fullName evidence="2">Beta-carotene 15,15'-monooxygenase</fullName>
    </submittedName>
</protein>
<sequence length="249" mass="29251">MTKKVIERLKNYQLEVDESRKKEILLLGVAHLKSQKKRISYLEFALFTIRFISLKTWLIQFAVLGISLLVILNNPLGLVYTLIKNLTGLLIISLLFFMEELFKSFTSGMWELEQTFKYDLRQHVLVKLFIFGFIDFLIVLSFSILTNLLFRFSFFSMLLYLLVPYNIVCIVLFYSLSRWRNSGNHRSAWFVLGMALSILFVALNLFNPYRMAVIYWFLTYLMSLLILALLFFKQLKKLTAGGMWNGTHS</sequence>
<keyword evidence="1" id="KW-0812">Transmembrane</keyword>
<dbReference type="Proteomes" id="UP000280406">
    <property type="component" value="Unassembled WGS sequence"/>
</dbReference>
<dbReference type="EMBL" id="VIBR01000001">
    <property type="protein sequence ID" value="KAA0119838.1"/>
    <property type="molecule type" value="Genomic_DNA"/>
</dbReference>
<feature type="transmembrane region" description="Helical" evidence="1">
    <location>
        <begin position="188"/>
        <end position="206"/>
    </location>
</feature>
<dbReference type="RefSeq" id="WP_125348494.1">
    <property type="nucleotide sequence ID" value="NZ_CP071413.1"/>
</dbReference>
<keyword evidence="1" id="KW-0472">Membrane</keyword>
<dbReference type="EMBL" id="RJND01000006">
    <property type="protein sequence ID" value="RSI51603.1"/>
    <property type="molecule type" value="Genomic_DNA"/>
</dbReference>
<dbReference type="GO" id="GO:0004497">
    <property type="term" value="F:monooxygenase activity"/>
    <property type="evidence" value="ECO:0007669"/>
    <property type="project" value="UniProtKB-KW"/>
</dbReference>
<name>A0A427Z9L5_STRSA</name>
<dbReference type="Proteomes" id="UP000324105">
    <property type="component" value="Unassembled WGS sequence"/>
</dbReference>
<reference evidence="3 4" key="1">
    <citation type="submission" date="2018-11" db="EMBL/GenBank/DDBJ databases">
        <title>Species Designations Belie Phenotypic and Genotypic Heterogeneity in Oral Streptococci.</title>
        <authorList>
            <person name="Velsko I."/>
        </authorList>
    </citation>
    <scope>NUCLEOTIDE SEQUENCE [LARGE SCALE GENOMIC DNA]</scope>
    <source>
        <strain evidence="3 4">BCC37</strain>
    </source>
</reference>